<accession>A0A1H5SVZ7</accession>
<organism evidence="1 2">
    <name type="scientific">Xylanibacter ruminicola</name>
    <name type="common">Prevotella ruminicola</name>
    <dbReference type="NCBI Taxonomy" id="839"/>
    <lineage>
        <taxon>Bacteria</taxon>
        <taxon>Pseudomonadati</taxon>
        <taxon>Bacteroidota</taxon>
        <taxon>Bacteroidia</taxon>
        <taxon>Bacteroidales</taxon>
        <taxon>Prevotellaceae</taxon>
        <taxon>Xylanibacter</taxon>
    </lineage>
</organism>
<dbReference type="InterPro" id="IPR024339">
    <property type="entry name" value="DUF3836"/>
</dbReference>
<dbReference type="RefSeq" id="WP_081911035.1">
    <property type="nucleotide sequence ID" value="NZ_FNUV01000002.1"/>
</dbReference>
<dbReference type="EMBL" id="FNUV01000002">
    <property type="protein sequence ID" value="SEF54675.1"/>
    <property type="molecule type" value="Genomic_DNA"/>
</dbReference>
<dbReference type="GeneID" id="32572573"/>
<dbReference type="Gene3D" id="2.40.128.720">
    <property type="match status" value="1"/>
</dbReference>
<protein>
    <submittedName>
        <fullName evidence="1">YD repeat-containing protein</fullName>
    </submittedName>
</protein>
<dbReference type="AlphaFoldDB" id="A0A1H5SVZ7"/>
<name>A0A1H5SVZ7_XYLRU</name>
<evidence type="ECO:0000313" key="2">
    <source>
        <dbReference type="Proteomes" id="UP000236735"/>
    </source>
</evidence>
<gene>
    <name evidence="1" type="ORF">SAMN05216354_0726</name>
</gene>
<dbReference type="Pfam" id="PF12930">
    <property type="entry name" value="DUF3836"/>
    <property type="match status" value="1"/>
</dbReference>
<sequence length="161" mass="19096">MESIITIATVLTMYFNAANDVNAPYLYNSDLEDGVIHRIEVYEQKADNEVCAKMEYRYEYDEQGRLTTREVLRWDEGRKDWVNDFCHNYKYYKNGYNMETCKWNAEKQAYDLPAEVTLYRSVAPSLTTVRTYKMNEAKDNMFLSSRMVVMEPLDSRLIAKR</sequence>
<proteinExistence type="predicted"/>
<evidence type="ECO:0000313" key="1">
    <source>
        <dbReference type="EMBL" id="SEF54675.1"/>
    </source>
</evidence>
<dbReference type="Proteomes" id="UP000236735">
    <property type="component" value="Unassembled WGS sequence"/>
</dbReference>
<reference evidence="1 2" key="1">
    <citation type="submission" date="2016-10" db="EMBL/GenBank/DDBJ databases">
        <authorList>
            <person name="de Groot N.N."/>
        </authorList>
    </citation>
    <scope>NUCLEOTIDE SEQUENCE [LARGE SCALE GENOMIC DNA]</scope>
    <source>
        <strain evidence="1 2">AR32</strain>
    </source>
</reference>